<keyword evidence="3" id="KW-1185">Reference proteome</keyword>
<keyword evidence="1" id="KW-1133">Transmembrane helix</keyword>
<feature type="transmembrane region" description="Helical" evidence="1">
    <location>
        <begin position="6"/>
        <end position="26"/>
    </location>
</feature>
<comment type="caution">
    <text evidence="2">The sequence shown here is derived from an EMBL/GenBank/DDBJ whole genome shotgun (WGS) entry which is preliminary data.</text>
</comment>
<gene>
    <name evidence="2" type="ORF">NMK71_10370</name>
</gene>
<keyword evidence="1" id="KW-0472">Membrane</keyword>
<protein>
    <submittedName>
        <fullName evidence="2">Uncharacterized protein</fullName>
    </submittedName>
</protein>
<dbReference type="Proteomes" id="UP001152599">
    <property type="component" value="Unassembled WGS sequence"/>
</dbReference>
<name>A0A9X4MXR5_9FLAO</name>
<dbReference type="EMBL" id="JANCMU010000007">
    <property type="protein sequence ID" value="MDG4946821.1"/>
    <property type="molecule type" value="Genomic_DNA"/>
</dbReference>
<organism evidence="2 3">
    <name type="scientific">Profundicola chukchiensis</name>
    <dbReference type="NCBI Taxonomy" id="2961959"/>
    <lineage>
        <taxon>Bacteria</taxon>
        <taxon>Pseudomonadati</taxon>
        <taxon>Bacteroidota</taxon>
        <taxon>Flavobacteriia</taxon>
        <taxon>Flavobacteriales</taxon>
        <taxon>Weeksellaceae</taxon>
        <taxon>Profundicola</taxon>
    </lineage>
</organism>
<reference evidence="2" key="1">
    <citation type="submission" date="2022-07" db="EMBL/GenBank/DDBJ databases">
        <title>Description and genome-wide analysis of Profundicola chukchiensis gen. nov., sp. nov., marine bacteria isolated from bottom sediments of the Chukchi Sea.</title>
        <authorList>
            <person name="Romanenko L."/>
            <person name="Otstavnykh N."/>
            <person name="Kurilenko V."/>
            <person name="Eremeev V."/>
            <person name="Velansky P."/>
            <person name="Mikhailov V."/>
            <person name="Isaeva M."/>
        </authorList>
    </citation>
    <scope>NUCLEOTIDE SEQUENCE</scope>
    <source>
        <strain evidence="2">KMM 9713</strain>
    </source>
</reference>
<evidence type="ECO:0000313" key="2">
    <source>
        <dbReference type="EMBL" id="MDG4946821.1"/>
    </source>
</evidence>
<sequence length="71" mass="8230">MQNFGLNLIAILFLLVFLIMLVWLLVRVGSIIELVKSERNEKVDGVWAQKQLANFTDEELEELKQQLNLNS</sequence>
<proteinExistence type="predicted"/>
<accession>A0A9X4MXR5</accession>
<dbReference type="AlphaFoldDB" id="A0A9X4MXR5"/>
<keyword evidence="1" id="KW-0812">Transmembrane</keyword>
<evidence type="ECO:0000256" key="1">
    <source>
        <dbReference type="SAM" id="Phobius"/>
    </source>
</evidence>
<dbReference type="RefSeq" id="WP_304421135.1">
    <property type="nucleotide sequence ID" value="NZ_JANCMU010000007.1"/>
</dbReference>
<evidence type="ECO:0000313" key="3">
    <source>
        <dbReference type="Proteomes" id="UP001152599"/>
    </source>
</evidence>